<evidence type="ECO:0000256" key="1">
    <source>
        <dbReference type="SAM" id="Phobius"/>
    </source>
</evidence>
<keyword evidence="1" id="KW-0812">Transmembrane</keyword>
<name>A0A9P5XRZ1_9AGAR</name>
<keyword evidence="3" id="KW-1185">Reference proteome</keyword>
<dbReference type="Proteomes" id="UP000807353">
    <property type="component" value="Unassembled WGS sequence"/>
</dbReference>
<feature type="transmembrane region" description="Helical" evidence="1">
    <location>
        <begin position="43"/>
        <end position="61"/>
    </location>
</feature>
<comment type="caution">
    <text evidence="2">The sequence shown here is derived from an EMBL/GenBank/DDBJ whole genome shotgun (WGS) entry which is preliminary data.</text>
</comment>
<organism evidence="2 3">
    <name type="scientific">Collybia nuda</name>
    <dbReference type="NCBI Taxonomy" id="64659"/>
    <lineage>
        <taxon>Eukaryota</taxon>
        <taxon>Fungi</taxon>
        <taxon>Dikarya</taxon>
        <taxon>Basidiomycota</taxon>
        <taxon>Agaricomycotina</taxon>
        <taxon>Agaricomycetes</taxon>
        <taxon>Agaricomycetidae</taxon>
        <taxon>Agaricales</taxon>
        <taxon>Tricholomatineae</taxon>
        <taxon>Clitocybaceae</taxon>
        <taxon>Collybia</taxon>
    </lineage>
</organism>
<evidence type="ECO:0000313" key="3">
    <source>
        <dbReference type="Proteomes" id="UP000807353"/>
    </source>
</evidence>
<keyword evidence="1" id="KW-1133">Transmembrane helix</keyword>
<keyword evidence="1" id="KW-0472">Membrane</keyword>
<reference evidence="2" key="1">
    <citation type="submission" date="2020-11" db="EMBL/GenBank/DDBJ databases">
        <authorList>
            <consortium name="DOE Joint Genome Institute"/>
            <person name="Ahrendt S."/>
            <person name="Riley R."/>
            <person name="Andreopoulos W."/>
            <person name="Labutti K."/>
            <person name="Pangilinan J."/>
            <person name="Ruiz-Duenas F.J."/>
            <person name="Barrasa J.M."/>
            <person name="Sanchez-Garcia M."/>
            <person name="Camarero S."/>
            <person name="Miyauchi S."/>
            <person name="Serrano A."/>
            <person name="Linde D."/>
            <person name="Babiker R."/>
            <person name="Drula E."/>
            <person name="Ayuso-Fernandez I."/>
            <person name="Pacheco R."/>
            <person name="Padilla G."/>
            <person name="Ferreira P."/>
            <person name="Barriuso J."/>
            <person name="Kellner H."/>
            <person name="Castanera R."/>
            <person name="Alfaro M."/>
            <person name="Ramirez L."/>
            <person name="Pisabarro A.G."/>
            <person name="Kuo A."/>
            <person name="Tritt A."/>
            <person name="Lipzen A."/>
            <person name="He G."/>
            <person name="Yan M."/>
            <person name="Ng V."/>
            <person name="Cullen D."/>
            <person name="Martin F."/>
            <person name="Rosso M.-N."/>
            <person name="Henrissat B."/>
            <person name="Hibbett D."/>
            <person name="Martinez A.T."/>
            <person name="Grigoriev I.V."/>
        </authorList>
    </citation>
    <scope>NUCLEOTIDE SEQUENCE</scope>
    <source>
        <strain evidence="2">CBS 247.69</strain>
    </source>
</reference>
<gene>
    <name evidence="2" type="ORF">BDZ94DRAFT_1277705</name>
</gene>
<protein>
    <submittedName>
        <fullName evidence="2">Uncharacterized protein</fullName>
    </submittedName>
</protein>
<proteinExistence type="predicted"/>
<evidence type="ECO:0000313" key="2">
    <source>
        <dbReference type="EMBL" id="KAF9455654.1"/>
    </source>
</evidence>
<dbReference type="EMBL" id="MU150571">
    <property type="protein sequence ID" value="KAF9455654.1"/>
    <property type="molecule type" value="Genomic_DNA"/>
</dbReference>
<dbReference type="AlphaFoldDB" id="A0A9P5XRZ1"/>
<sequence>MNERVDQNTRVSNFSDIDPTVASPTAITIRHSFYSLGTGDSTYYRMYLFLTLPASLTFLSLPTPALQLP</sequence>
<accession>A0A9P5XRZ1</accession>